<dbReference type="InterPro" id="IPR036864">
    <property type="entry name" value="Zn2-C6_fun-type_DNA-bd_sf"/>
</dbReference>
<dbReference type="PANTHER" id="PTHR47338:SF9">
    <property type="entry name" value="ZN(II)2CYS6 TRANSCRIPTION FACTOR (EUROFUNG)"/>
    <property type="match status" value="1"/>
</dbReference>
<keyword evidence="4" id="KW-0804">Transcription</keyword>
<reference evidence="8" key="1">
    <citation type="journal article" date="2021" name="Nat. Commun.">
        <title>Genetic determinants of endophytism in the Arabidopsis root mycobiome.</title>
        <authorList>
            <person name="Mesny F."/>
            <person name="Miyauchi S."/>
            <person name="Thiergart T."/>
            <person name="Pickel B."/>
            <person name="Atanasova L."/>
            <person name="Karlsson M."/>
            <person name="Huettel B."/>
            <person name="Barry K.W."/>
            <person name="Haridas S."/>
            <person name="Chen C."/>
            <person name="Bauer D."/>
            <person name="Andreopoulos W."/>
            <person name="Pangilinan J."/>
            <person name="LaButti K."/>
            <person name="Riley R."/>
            <person name="Lipzen A."/>
            <person name="Clum A."/>
            <person name="Drula E."/>
            <person name="Henrissat B."/>
            <person name="Kohler A."/>
            <person name="Grigoriev I.V."/>
            <person name="Martin F.M."/>
            <person name="Hacquard S."/>
        </authorList>
    </citation>
    <scope>NUCLEOTIDE SEQUENCE</scope>
    <source>
        <strain evidence="8">MPI-SDFR-AT-0120</strain>
    </source>
</reference>
<dbReference type="GO" id="GO:0000981">
    <property type="term" value="F:DNA-binding transcription factor activity, RNA polymerase II-specific"/>
    <property type="evidence" value="ECO:0007669"/>
    <property type="project" value="InterPro"/>
</dbReference>
<dbReference type="Proteomes" id="UP000813461">
    <property type="component" value="Unassembled WGS sequence"/>
</dbReference>
<dbReference type="SMART" id="SM00066">
    <property type="entry name" value="GAL4"/>
    <property type="match status" value="1"/>
</dbReference>
<dbReference type="PROSITE" id="PS00463">
    <property type="entry name" value="ZN2_CY6_FUNGAL_1"/>
    <property type="match status" value="1"/>
</dbReference>
<comment type="caution">
    <text evidence="8">The sequence shown here is derived from an EMBL/GenBank/DDBJ whole genome shotgun (WGS) entry which is preliminary data.</text>
</comment>
<dbReference type="PANTHER" id="PTHR47338">
    <property type="entry name" value="ZN(II)2CYS6 TRANSCRIPTION FACTOR (EUROFUNG)-RELATED"/>
    <property type="match status" value="1"/>
</dbReference>
<evidence type="ECO:0000256" key="2">
    <source>
        <dbReference type="ARBA" id="ARBA00022723"/>
    </source>
</evidence>
<feature type="domain" description="Zn(2)-C6 fungal-type" evidence="7">
    <location>
        <begin position="22"/>
        <end position="52"/>
    </location>
</feature>
<evidence type="ECO:0000259" key="7">
    <source>
        <dbReference type="PROSITE" id="PS50048"/>
    </source>
</evidence>
<evidence type="ECO:0000256" key="6">
    <source>
        <dbReference type="SAM" id="MobiDB-lite"/>
    </source>
</evidence>
<dbReference type="GO" id="GO:0008270">
    <property type="term" value="F:zinc ion binding"/>
    <property type="evidence" value="ECO:0007669"/>
    <property type="project" value="InterPro"/>
</dbReference>
<sequence>MAGNPRSSPQYPYPTNKRARQACDNCRRKKSKCTGERPECSCCVRLRQKCVYIAHTRTRERSTEPRNGTGDVPQEAGTIDSNRLNAIETMLTQLAAAIDLQQPAGQAASSSLDDRSDASQIEGNSPGPAIQNSPISPSPYECIQAARLPDAIVSEGIALYFSNFCNQPCPILAYSQSLESRKEESYPPMMLYAMLALSLRSSRNSFFTSRSDRAECIARLTKLSWDLIARAYCDFDIDDAYFQALCLHAQVDAGDERLERAQAQVALGLRLAQTRGMLAADTLDDLEVPDRSRRQEIIWSLFMLDRMLLGGHMKNASTPAASFEIPIMQNGPFHPDFCPEPSEYVVSLSSIDSDMPLPPQNVACLQVQTIRIWEYVIDYVAQPPSSADVPLWRHDSPRAAILTKILDVETKSEIAGHTLSYVGPPARVLNEPRLERYFLVWLRFQLTLSVVNCILNHPFIIHIKTARLKNRTPITFLQKSYESSLIHANWVYRLLNHMDEAQLMLHDPFIGHLVAMAASIHLEHMKSQYSTVAASAKQKFEKCFDFVKRVSQEWPRVQATVCNFARATERADPLPVKSELC</sequence>
<evidence type="ECO:0000256" key="3">
    <source>
        <dbReference type="ARBA" id="ARBA00023015"/>
    </source>
</evidence>
<gene>
    <name evidence="8" type="ORF">FB567DRAFT_71379</name>
</gene>
<evidence type="ECO:0000256" key="1">
    <source>
        <dbReference type="ARBA" id="ARBA00004123"/>
    </source>
</evidence>
<organism evidence="8 9">
    <name type="scientific">Paraphoma chrysanthemicola</name>
    <dbReference type="NCBI Taxonomy" id="798071"/>
    <lineage>
        <taxon>Eukaryota</taxon>
        <taxon>Fungi</taxon>
        <taxon>Dikarya</taxon>
        <taxon>Ascomycota</taxon>
        <taxon>Pezizomycotina</taxon>
        <taxon>Dothideomycetes</taxon>
        <taxon>Pleosporomycetidae</taxon>
        <taxon>Pleosporales</taxon>
        <taxon>Pleosporineae</taxon>
        <taxon>Phaeosphaeriaceae</taxon>
        <taxon>Paraphoma</taxon>
    </lineage>
</organism>
<dbReference type="Gene3D" id="4.10.240.10">
    <property type="entry name" value="Zn(2)-C6 fungal-type DNA-binding domain"/>
    <property type="match status" value="1"/>
</dbReference>
<evidence type="ECO:0000313" key="9">
    <source>
        <dbReference type="Proteomes" id="UP000813461"/>
    </source>
</evidence>
<proteinExistence type="predicted"/>
<dbReference type="CDD" id="cd12148">
    <property type="entry name" value="fungal_TF_MHR"/>
    <property type="match status" value="1"/>
</dbReference>
<dbReference type="InterPro" id="IPR001138">
    <property type="entry name" value="Zn2Cys6_DnaBD"/>
</dbReference>
<keyword evidence="2" id="KW-0479">Metal-binding</keyword>
<keyword evidence="9" id="KW-1185">Reference proteome</keyword>
<dbReference type="GO" id="GO:0003677">
    <property type="term" value="F:DNA binding"/>
    <property type="evidence" value="ECO:0007669"/>
    <property type="project" value="InterPro"/>
</dbReference>
<feature type="region of interest" description="Disordered" evidence="6">
    <location>
        <begin position="58"/>
        <end position="78"/>
    </location>
</feature>
<evidence type="ECO:0000256" key="4">
    <source>
        <dbReference type="ARBA" id="ARBA00023163"/>
    </source>
</evidence>
<protein>
    <recommendedName>
        <fullName evidence="7">Zn(2)-C6 fungal-type domain-containing protein</fullName>
    </recommendedName>
</protein>
<keyword evidence="5" id="KW-0539">Nucleus</keyword>
<dbReference type="OrthoDB" id="424974at2759"/>
<keyword evidence="3" id="KW-0805">Transcription regulation</keyword>
<name>A0A8K0R4K6_9PLEO</name>
<dbReference type="GO" id="GO:0005634">
    <property type="term" value="C:nucleus"/>
    <property type="evidence" value="ECO:0007669"/>
    <property type="project" value="UniProtKB-SubCell"/>
</dbReference>
<evidence type="ECO:0000256" key="5">
    <source>
        <dbReference type="ARBA" id="ARBA00023242"/>
    </source>
</evidence>
<dbReference type="Pfam" id="PF00172">
    <property type="entry name" value="Zn_clus"/>
    <property type="match status" value="1"/>
</dbReference>
<dbReference type="CDD" id="cd00067">
    <property type="entry name" value="GAL4"/>
    <property type="match status" value="1"/>
</dbReference>
<dbReference type="EMBL" id="JAGMVJ010000011">
    <property type="protein sequence ID" value="KAH7086447.1"/>
    <property type="molecule type" value="Genomic_DNA"/>
</dbReference>
<accession>A0A8K0R4K6</accession>
<evidence type="ECO:0000313" key="8">
    <source>
        <dbReference type="EMBL" id="KAH7086447.1"/>
    </source>
</evidence>
<feature type="region of interest" description="Disordered" evidence="6">
    <location>
        <begin position="105"/>
        <end position="135"/>
    </location>
</feature>
<dbReference type="AlphaFoldDB" id="A0A8K0R4K6"/>
<dbReference type="SUPFAM" id="SSF57701">
    <property type="entry name" value="Zn2/Cys6 DNA-binding domain"/>
    <property type="match status" value="1"/>
</dbReference>
<dbReference type="InterPro" id="IPR050815">
    <property type="entry name" value="TF_fung"/>
</dbReference>
<dbReference type="GO" id="GO:0006351">
    <property type="term" value="P:DNA-templated transcription"/>
    <property type="evidence" value="ECO:0007669"/>
    <property type="project" value="InterPro"/>
</dbReference>
<dbReference type="PROSITE" id="PS50048">
    <property type="entry name" value="ZN2_CY6_FUNGAL_2"/>
    <property type="match status" value="1"/>
</dbReference>
<comment type="subcellular location">
    <subcellularLocation>
        <location evidence="1">Nucleus</location>
    </subcellularLocation>
</comment>